<dbReference type="Proteomes" id="UP000010478">
    <property type="component" value="Chromosome"/>
</dbReference>
<dbReference type="AlphaFoldDB" id="K9VDK5"/>
<dbReference type="RefSeq" id="WP_015174860.1">
    <property type="nucleotide sequence ID" value="NC_019729.1"/>
</dbReference>
<organism evidence="1 2">
    <name type="scientific">Phormidium nigroviride PCC 7112</name>
    <dbReference type="NCBI Taxonomy" id="179408"/>
    <lineage>
        <taxon>Bacteria</taxon>
        <taxon>Bacillati</taxon>
        <taxon>Cyanobacteriota</taxon>
        <taxon>Cyanophyceae</taxon>
        <taxon>Oscillatoriophycideae</taxon>
        <taxon>Oscillatoriales</taxon>
        <taxon>Oscillatoriaceae</taxon>
        <taxon>Phormidium</taxon>
    </lineage>
</organism>
<dbReference type="HOGENOM" id="CLU_059541_0_0_3"/>
<evidence type="ECO:0000313" key="2">
    <source>
        <dbReference type="Proteomes" id="UP000010478"/>
    </source>
</evidence>
<keyword evidence="2" id="KW-1185">Reference proteome</keyword>
<dbReference type="eggNOG" id="COG5464">
    <property type="taxonomic scope" value="Bacteria"/>
</dbReference>
<dbReference type="EMBL" id="CP003614">
    <property type="protein sequence ID" value="AFZ05532.1"/>
    <property type="molecule type" value="Genomic_DNA"/>
</dbReference>
<reference evidence="1 2" key="1">
    <citation type="submission" date="2012-05" db="EMBL/GenBank/DDBJ databases">
        <title>Finished chromosome of genome of Oscillatoria sp. PCC 7112.</title>
        <authorList>
            <consortium name="US DOE Joint Genome Institute"/>
            <person name="Gugger M."/>
            <person name="Coursin T."/>
            <person name="Rippka R."/>
            <person name="Tandeau De Marsac N."/>
            <person name="Huntemann M."/>
            <person name="Wei C.-L."/>
            <person name="Han J."/>
            <person name="Detter J.C."/>
            <person name="Han C."/>
            <person name="Tapia R."/>
            <person name="Davenport K."/>
            <person name="Daligault H."/>
            <person name="Erkkila T."/>
            <person name="Gu W."/>
            <person name="Munk A.C.C."/>
            <person name="Teshima H."/>
            <person name="Xu Y."/>
            <person name="Chain P."/>
            <person name="Chen A."/>
            <person name="Krypides N."/>
            <person name="Mavromatis K."/>
            <person name="Markowitz V."/>
            <person name="Szeto E."/>
            <person name="Ivanova N."/>
            <person name="Mikhailova N."/>
            <person name="Ovchinnikova G."/>
            <person name="Pagani I."/>
            <person name="Pati A."/>
            <person name="Goodwin L."/>
            <person name="Peters L."/>
            <person name="Pitluck S."/>
            <person name="Woyke T."/>
            <person name="Kerfeld C."/>
        </authorList>
    </citation>
    <scope>NUCLEOTIDE SEQUENCE [LARGE SCALE GENOMIC DNA]</scope>
    <source>
        <strain evidence="1 2">PCC 7112</strain>
    </source>
</reference>
<dbReference type="STRING" id="179408.Osc7112_0966"/>
<name>K9VDK5_9CYAN</name>
<dbReference type="KEGG" id="oni:Osc7112_0966"/>
<dbReference type="PATRIC" id="fig|179408.3.peg.1194"/>
<proteinExistence type="predicted"/>
<evidence type="ECO:0008006" key="3">
    <source>
        <dbReference type="Google" id="ProtNLM"/>
    </source>
</evidence>
<sequence length="362" mass="40906">MTRFIHDRFAKDLLTELLSPIGTVNIGYDVTAEVREIDVYFIPMTVIPEYSATLGLLGKMAETAAIFEPFRNPVTVGEVISCMSKLWDLRGELERQARRENTRYDDANFPTLWILTPTASKAMLEGFGAIPKPENWMEGIYFLPRHLKSAIAVIHQLPETPETMWLRILGKGKVQQRAIGELSSLATDDPLRIIALELLYQLQSNLVTDTEQELQPEERELIMAIPSLFREQLEAAQQQGIEQGIEQGRQAQQRLILENFLQVRFGEINSKMTAFLSPISKLPAAEFTVLLLAISMLTVDEAGRQQAVRLLAENVLRTRQNELGDILHTAVSNLLAMPVEQLTLFVEQLPQLSADELRARLE</sequence>
<evidence type="ECO:0000313" key="1">
    <source>
        <dbReference type="EMBL" id="AFZ05532.1"/>
    </source>
</evidence>
<dbReference type="OrthoDB" id="445735at2"/>
<gene>
    <name evidence="1" type="ORF">Osc7112_0966</name>
</gene>
<accession>K9VDK5</accession>
<protein>
    <recommendedName>
        <fullName evidence="3">Flagellar assembly protein H</fullName>
    </recommendedName>
</protein>